<accession>A0A6A6UZK8</accession>
<evidence type="ECO:0000256" key="1">
    <source>
        <dbReference type="ARBA" id="ARBA00004613"/>
    </source>
</evidence>
<gene>
    <name evidence="11" type="ORF">M011DRAFT_452208</name>
</gene>
<evidence type="ECO:0000256" key="7">
    <source>
        <dbReference type="ARBA" id="ARBA00023277"/>
    </source>
</evidence>
<keyword evidence="6" id="KW-0378">Hydrolase</keyword>
<dbReference type="GO" id="GO:0045493">
    <property type="term" value="P:xylan catabolic process"/>
    <property type="evidence" value="ECO:0007669"/>
    <property type="project" value="UniProtKB-KW"/>
</dbReference>
<keyword evidence="8" id="KW-0624">Polysaccharide degradation</keyword>
<evidence type="ECO:0000256" key="10">
    <source>
        <dbReference type="SAM" id="SignalP"/>
    </source>
</evidence>
<organism evidence="11 12">
    <name type="scientific">Sporormia fimetaria CBS 119925</name>
    <dbReference type="NCBI Taxonomy" id="1340428"/>
    <lineage>
        <taxon>Eukaryota</taxon>
        <taxon>Fungi</taxon>
        <taxon>Dikarya</taxon>
        <taxon>Ascomycota</taxon>
        <taxon>Pezizomycotina</taxon>
        <taxon>Dothideomycetes</taxon>
        <taxon>Pleosporomycetidae</taxon>
        <taxon>Pleosporales</taxon>
        <taxon>Sporormiaceae</taxon>
        <taxon>Sporormia</taxon>
    </lineage>
</organism>
<dbReference type="GO" id="GO:0030600">
    <property type="term" value="F:feruloyl esterase activity"/>
    <property type="evidence" value="ECO:0007669"/>
    <property type="project" value="UniProtKB-EC"/>
</dbReference>
<dbReference type="GO" id="GO:0005576">
    <property type="term" value="C:extracellular region"/>
    <property type="evidence" value="ECO:0007669"/>
    <property type="project" value="UniProtKB-SubCell"/>
</dbReference>
<evidence type="ECO:0000256" key="4">
    <source>
        <dbReference type="ARBA" id="ARBA00022651"/>
    </source>
</evidence>
<keyword evidence="4" id="KW-0858">Xylan degradation</keyword>
<dbReference type="SUPFAM" id="SSF53474">
    <property type="entry name" value="alpha/beta-Hydrolases"/>
    <property type="match status" value="1"/>
</dbReference>
<keyword evidence="12" id="KW-1185">Reference proteome</keyword>
<keyword evidence="7" id="KW-0119">Carbohydrate metabolism</keyword>
<evidence type="ECO:0000256" key="5">
    <source>
        <dbReference type="ARBA" id="ARBA00022729"/>
    </source>
</evidence>
<evidence type="ECO:0000313" key="11">
    <source>
        <dbReference type="EMBL" id="KAF2742914.1"/>
    </source>
</evidence>
<dbReference type="EMBL" id="MU006602">
    <property type="protein sequence ID" value="KAF2742914.1"/>
    <property type="molecule type" value="Genomic_DNA"/>
</dbReference>
<dbReference type="AlphaFoldDB" id="A0A6A6UZK8"/>
<sequence>MHFFPPLTPALTLALNTLHSITAPPVPSTGCGNPLPEGLFPGGPSVNFTIFAPEGSGGQRRYLLHLPERFDLRNRTPKPLLVVFHAFGQTTTSIEDMSGFSDDTVNGDMVVVYPEGINNTWQGDPSSPPTPTLDDRPYIHTLLLHLHSTLCLDTSRVYATGFSNGGGLAGLLACYPPTSRLIAAFAGVSAAYYTTESLGEDIFENGCRVEEGRRMPMLSIHGSKDDVVAYDGDNSGVDWDGDGRGDPDTVPIPRWLSEWGGRNGCQGVKGNLTLEADISMNWHIATGDVVNATMVLENGSVRKSTWTCRGWSGVVTGYYVAGLGHGWPSTVALDEGWEGMRGGPSSWNASSVLLEWFKKWSLGGDRRWG</sequence>
<dbReference type="EC" id="3.1.1.73" evidence="2"/>
<dbReference type="Proteomes" id="UP000799440">
    <property type="component" value="Unassembled WGS sequence"/>
</dbReference>
<feature type="signal peptide" evidence="10">
    <location>
        <begin position="1"/>
        <end position="23"/>
    </location>
</feature>
<proteinExistence type="predicted"/>
<evidence type="ECO:0000256" key="6">
    <source>
        <dbReference type="ARBA" id="ARBA00022801"/>
    </source>
</evidence>
<comment type="catalytic activity">
    <reaction evidence="9">
        <text>feruloyl-polysaccharide + H2O = ferulate + polysaccharide.</text>
        <dbReference type="EC" id="3.1.1.73"/>
    </reaction>
</comment>
<dbReference type="InterPro" id="IPR043595">
    <property type="entry name" value="FaeB/C/D"/>
</dbReference>
<comment type="subcellular location">
    <subcellularLocation>
        <location evidence="1">Secreted</location>
    </subcellularLocation>
</comment>
<dbReference type="InterPro" id="IPR029058">
    <property type="entry name" value="AB_hydrolase_fold"/>
</dbReference>
<evidence type="ECO:0000256" key="3">
    <source>
        <dbReference type="ARBA" id="ARBA00022525"/>
    </source>
</evidence>
<dbReference type="OrthoDB" id="424610at2759"/>
<keyword evidence="3" id="KW-0964">Secreted</keyword>
<dbReference type="Gene3D" id="3.40.50.1820">
    <property type="entry name" value="alpha/beta hydrolase"/>
    <property type="match status" value="1"/>
</dbReference>
<protein>
    <recommendedName>
        <fullName evidence="2">feruloyl esterase</fullName>
        <ecNumber evidence="2">3.1.1.73</ecNumber>
    </recommendedName>
</protein>
<dbReference type="PANTHER" id="PTHR38050">
    <property type="match status" value="1"/>
</dbReference>
<feature type="chain" id="PRO_5032932282" description="feruloyl esterase" evidence="10">
    <location>
        <begin position="24"/>
        <end position="369"/>
    </location>
</feature>
<dbReference type="PANTHER" id="PTHR38050:SF2">
    <property type="entry name" value="FERULOYL ESTERASE C-RELATED"/>
    <property type="match status" value="1"/>
</dbReference>
<evidence type="ECO:0000256" key="9">
    <source>
        <dbReference type="ARBA" id="ARBA00034075"/>
    </source>
</evidence>
<name>A0A6A6UZK8_9PLEO</name>
<keyword evidence="5 10" id="KW-0732">Signal</keyword>
<evidence type="ECO:0000313" key="12">
    <source>
        <dbReference type="Proteomes" id="UP000799440"/>
    </source>
</evidence>
<evidence type="ECO:0000256" key="2">
    <source>
        <dbReference type="ARBA" id="ARBA00013091"/>
    </source>
</evidence>
<evidence type="ECO:0000256" key="8">
    <source>
        <dbReference type="ARBA" id="ARBA00023326"/>
    </source>
</evidence>
<reference evidence="11" key="1">
    <citation type="journal article" date="2020" name="Stud. Mycol.">
        <title>101 Dothideomycetes genomes: a test case for predicting lifestyles and emergence of pathogens.</title>
        <authorList>
            <person name="Haridas S."/>
            <person name="Albert R."/>
            <person name="Binder M."/>
            <person name="Bloem J."/>
            <person name="Labutti K."/>
            <person name="Salamov A."/>
            <person name="Andreopoulos B."/>
            <person name="Baker S."/>
            <person name="Barry K."/>
            <person name="Bills G."/>
            <person name="Bluhm B."/>
            <person name="Cannon C."/>
            <person name="Castanera R."/>
            <person name="Culley D."/>
            <person name="Daum C."/>
            <person name="Ezra D."/>
            <person name="Gonzalez J."/>
            <person name="Henrissat B."/>
            <person name="Kuo A."/>
            <person name="Liang C."/>
            <person name="Lipzen A."/>
            <person name="Lutzoni F."/>
            <person name="Magnuson J."/>
            <person name="Mondo S."/>
            <person name="Nolan M."/>
            <person name="Ohm R."/>
            <person name="Pangilinan J."/>
            <person name="Park H.-J."/>
            <person name="Ramirez L."/>
            <person name="Alfaro M."/>
            <person name="Sun H."/>
            <person name="Tritt A."/>
            <person name="Yoshinaga Y."/>
            <person name="Zwiers L.-H."/>
            <person name="Turgeon B."/>
            <person name="Goodwin S."/>
            <person name="Spatafora J."/>
            <person name="Crous P."/>
            <person name="Grigoriev I."/>
        </authorList>
    </citation>
    <scope>NUCLEOTIDE SEQUENCE</scope>
    <source>
        <strain evidence="11">CBS 119925</strain>
    </source>
</reference>